<dbReference type="InterPro" id="IPR036765">
    <property type="entry name" value="ZipA_FtsZ-bd_C_sf"/>
</dbReference>
<comment type="subcellular location">
    <subcellularLocation>
        <location evidence="2">Cell inner membrane</location>
        <topology evidence="2">Single-pass type I membrane protein</topology>
    </subcellularLocation>
</comment>
<dbReference type="Proteomes" id="UP000010305">
    <property type="component" value="Unassembled WGS sequence"/>
</dbReference>
<comment type="function">
    <text evidence="1">Essential cell division protein that stabilizes the FtsZ protofilaments by cross-linking them and that serves as a cytoplasmic membrane anchor for the Z ring. Also required for the recruitment to the septal ring of downstream cell division proteins.</text>
</comment>
<keyword evidence="2 3" id="KW-0812">Transmembrane</keyword>
<dbReference type="GO" id="GO:0090529">
    <property type="term" value="P:cell septum assembly"/>
    <property type="evidence" value="ECO:0007669"/>
    <property type="project" value="InterPro"/>
</dbReference>
<evidence type="ECO:0000259" key="4">
    <source>
        <dbReference type="Pfam" id="PF04354"/>
    </source>
</evidence>
<evidence type="ECO:0000256" key="2">
    <source>
        <dbReference type="RuleBase" id="RU003613"/>
    </source>
</evidence>
<accession>J4KS71</accession>
<gene>
    <name evidence="5" type="ORF">NT01SARS_0689</name>
</gene>
<keyword evidence="2" id="KW-0997">Cell inner membrane</keyword>
<proteinExistence type="inferred from homology"/>
<keyword evidence="2 3" id="KW-0472">Membrane</keyword>
<reference evidence="5 6" key="1">
    <citation type="journal article" date="2012" name="ISME J.">
        <title>Genomic insights to SAR86, an abundant and uncultivated marine bacterial lineage.</title>
        <authorList>
            <person name="Dupont C.L."/>
            <person name="Rusch D.B."/>
            <person name="Yooseph S."/>
            <person name="Lombardo M.J."/>
            <person name="Richter R.A."/>
            <person name="Valas R."/>
            <person name="Novotny M."/>
            <person name="Yee-Greenbaum J."/>
            <person name="Selengut J.D."/>
            <person name="Haft D.H."/>
            <person name="Halpern A.L."/>
            <person name="Lasken R.S."/>
            <person name="Nealson K."/>
            <person name="Friedman R."/>
            <person name="Venter J.C."/>
        </authorList>
    </citation>
    <scope>NUCLEOTIDE SEQUENCE [LARGE SCALE GENOMIC DNA]</scope>
</reference>
<dbReference type="Pfam" id="PF04354">
    <property type="entry name" value="ZipA_C"/>
    <property type="match status" value="1"/>
</dbReference>
<dbReference type="Gene3D" id="3.30.1400.10">
    <property type="entry name" value="ZipA, C-terminal FtsZ-binding domain"/>
    <property type="match status" value="1"/>
</dbReference>
<dbReference type="STRING" id="1123866.NT01SARS_0689"/>
<organism evidence="5 6">
    <name type="scientific">SAR86 cluster bacterium SAR86A</name>
    <dbReference type="NCBI Taxonomy" id="1123866"/>
    <lineage>
        <taxon>Bacteria</taxon>
        <taxon>Pseudomonadati</taxon>
        <taxon>Pseudomonadota</taxon>
        <taxon>Gammaproteobacteria</taxon>
        <taxon>SAR86 cluster</taxon>
    </lineage>
</organism>
<comment type="similarity">
    <text evidence="1">Belongs to the ZipA family.</text>
</comment>
<evidence type="ECO:0000256" key="1">
    <source>
        <dbReference type="RuleBase" id="RU003612"/>
    </source>
</evidence>
<feature type="transmembrane region" description="Helical" evidence="3">
    <location>
        <begin position="6"/>
        <end position="25"/>
    </location>
</feature>
<evidence type="ECO:0000313" key="5">
    <source>
        <dbReference type="EMBL" id="EJP72194.1"/>
    </source>
</evidence>
<dbReference type="AlphaFoldDB" id="J4KS71"/>
<dbReference type="SUPFAM" id="SSF64383">
    <property type="entry name" value="Cell-division protein ZipA, C-terminal domain"/>
    <property type="match status" value="1"/>
</dbReference>
<evidence type="ECO:0000313" key="6">
    <source>
        <dbReference type="Proteomes" id="UP000010305"/>
    </source>
</evidence>
<sequence>MGTNSDLYLIGIAVLIFLIIVFLYLRKISNSGKLKVKIEEVPESFKEDKSLEIEGQQAFEFNEEEIKSYEEDQELAILNLISVDRSMFDNDQVYGFLTNYGAILKNNYFSYQDINGNEIFRVANALNPGTFDNDTKTFAIVAASNLSLTTDPVDAVKQMIEFSVSFSEKFHASICDEERAPITKQMISHIESRAQDIARIKQVQTSTKKEVE</sequence>
<dbReference type="EMBL" id="JH611156">
    <property type="protein sequence ID" value="EJP72194.1"/>
    <property type="molecule type" value="Genomic_DNA"/>
</dbReference>
<dbReference type="GO" id="GO:0005886">
    <property type="term" value="C:plasma membrane"/>
    <property type="evidence" value="ECO:0007669"/>
    <property type="project" value="UniProtKB-SubCell"/>
</dbReference>
<evidence type="ECO:0000256" key="3">
    <source>
        <dbReference type="SAM" id="Phobius"/>
    </source>
</evidence>
<feature type="domain" description="ZipA C-terminal FtsZ-binding" evidence="4">
    <location>
        <begin position="76"/>
        <end position="192"/>
    </location>
</feature>
<keyword evidence="3" id="KW-1133">Transmembrane helix</keyword>
<dbReference type="InterPro" id="IPR007449">
    <property type="entry name" value="ZipA_FtsZ-bd_C"/>
</dbReference>
<keyword evidence="2" id="KW-1003">Cell membrane</keyword>
<name>J4KS71_9GAMM</name>
<protein>
    <recommendedName>
        <fullName evidence="1">Cell division protein ZipA</fullName>
    </recommendedName>
</protein>
<dbReference type="HOGENOM" id="CLU_1331166_0_0_6"/>
<keyword evidence="1 5" id="KW-0132">Cell division</keyword>
<keyword evidence="1" id="KW-0131">Cell cycle</keyword>